<sequence length="92" mass="10158">MKMHITREWLMEKIKAEPDDACCEAGVLHPEAPIPAMIARLTPASTDLEVIDVITHIEAHAEPYRGIFRKAACEIADITSGVYDSLRQGAAR</sequence>
<protein>
    <submittedName>
        <fullName evidence="1">Uncharacterized protein</fullName>
    </submittedName>
</protein>
<evidence type="ECO:0000313" key="2">
    <source>
        <dbReference type="Proteomes" id="UP001057221"/>
    </source>
</evidence>
<dbReference type="EMBL" id="ON529855">
    <property type="protein sequence ID" value="USN14654.1"/>
    <property type="molecule type" value="Genomic_DNA"/>
</dbReference>
<keyword evidence="2" id="KW-1185">Reference proteome</keyword>
<reference evidence="1 2" key="1">
    <citation type="submission" date="2022-05" db="EMBL/GenBank/DDBJ databases">
        <authorList>
            <person name="Friedrich I."/>
            <person name="Poehlein A."/>
            <person name="Schneider D."/>
            <person name="Hertel R."/>
            <person name="Daniel R."/>
        </authorList>
    </citation>
    <scope>NUCLEOTIDE SEQUENCE [LARGE SCALE GENOMIC DNA]</scope>
</reference>
<name>A0A9E7MQN7_9CAUD</name>
<gene>
    <name evidence="1" type="ORF">DOMOVOI_01800</name>
</gene>
<dbReference type="Proteomes" id="UP001057221">
    <property type="component" value="Segment"/>
</dbReference>
<organism evidence="1 2">
    <name type="scientific">Brevundimonas phage vB_BpoS-Domovoi</name>
    <dbReference type="NCBI Taxonomy" id="2948598"/>
    <lineage>
        <taxon>Viruses</taxon>
        <taxon>Duplodnaviria</taxon>
        <taxon>Heunggongvirae</taxon>
        <taxon>Uroviricota</taxon>
        <taxon>Caudoviricetes</taxon>
        <taxon>Jeanschmidtviridae</taxon>
        <taxon>Marchewkavirus</taxon>
        <taxon>Marchewkavirus domovoi</taxon>
    </lineage>
</organism>
<evidence type="ECO:0000313" key="1">
    <source>
        <dbReference type="EMBL" id="USN14654.1"/>
    </source>
</evidence>
<proteinExistence type="predicted"/>
<accession>A0A9E7MQN7</accession>